<feature type="region of interest" description="Disordered" evidence="1">
    <location>
        <begin position="283"/>
        <end position="331"/>
    </location>
</feature>
<dbReference type="SUPFAM" id="SSF49879">
    <property type="entry name" value="SMAD/FHA domain"/>
    <property type="match status" value="1"/>
</dbReference>
<feature type="compositionally biased region" description="Low complexity" evidence="1">
    <location>
        <begin position="286"/>
        <end position="300"/>
    </location>
</feature>
<dbReference type="OrthoDB" id="4096268at2759"/>
<dbReference type="EMBL" id="KN831774">
    <property type="protein sequence ID" value="KIM44075.1"/>
    <property type="molecule type" value="Genomic_DNA"/>
</dbReference>
<sequence length="690" mass="74372">MLDDDIVFLGSTSHPPAVRPVTGIVLHVEKRGNVDGFSLTFRKANTTVVHIGRRSGFEVDKRSKDQEQSNAMFRCAVVSRKHAKIAFSDIGQAYLIDTGSHHGTHIRKPGDKFAKMLKSESPHLLGDGDIVTFGKPVGKGDECVFPVVARIELCYPGQPGTSFKPLVVPSPSSSEKSSGKSVSGRYGVKTSPASSSDESYSSNSGIYSDIEEISPPPSGSKPPASQHDSSSLGHAINVFKRLLPLPPVSHSNSGSKRLPSVSEIVERPLSRVSSFLFGPDSHSLDPALSLPPVSRRSSPVGLGTSPHDNDDSLGGRRSNSPMDLASPSPTPRVIVYNPLPIPPVPSHELNPPFLTSPPPFDANSLDILNSPEGSTSGRKTPVPEDQPAEAQPPSGPPPAAPLLDNSAQLRNIEETLERLQSEVNKLQIHKRKYKARFNSNVHVVTEKLAEFDDRLAEVNAEYTILFDQVDSMHHVDIPDMQEQLNGLQDRMDDFPSPFSTPEPAPRTKTPAPAPDLSEREDVKASIQALHALVEEMRTLRDTAQQEIDEQVVAIKAMRANEAAAMIARNLSRTEAAEASQTPVLTSLKRKRDDTDENGDEVVEAQAEAGGGANVTEENPERSGAAANDVMMMMMDGMAAPIPITDVGLAIQKPESPPPRKRARRFVRAMAQTATAVTIGAVVTWSALAFS</sequence>
<accession>A0A0C3C5E3</accession>
<dbReference type="STRING" id="686832.A0A0C3C5E3"/>
<dbReference type="Proteomes" id="UP000053424">
    <property type="component" value="Unassembled WGS sequence"/>
</dbReference>
<feature type="region of interest" description="Disordered" evidence="1">
    <location>
        <begin position="573"/>
        <end position="600"/>
    </location>
</feature>
<evidence type="ECO:0000313" key="3">
    <source>
        <dbReference type="EMBL" id="KIM44075.1"/>
    </source>
</evidence>
<feature type="region of interest" description="Disordered" evidence="1">
    <location>
        <begin position="348"/>
        <end position="403"/>
    </location>
</feature>
<gene>
    <name evidence="3" type="ORF">M413DRAFT_25557</name>
</gene>
<dbReference type="AlphaFoldDB" id="A0A0C3C5E3"/>
<keyword evidence="4" id="KW-1185">Reference proteome</keyword>
<feature type="compositionally biased region" description="Low complexity" evidence="1">
    <location>
        <begin position="191"/>
        <end position="208"/>
    </location>
</feature>
<feature type="compositionally biased region" description="Low complexity" evidence="1">
    <location>
        <begin position="164"/>
        <end position="183"/>
    </location>
</feature>
<name>A0A0C3C5E3_HEBCY</name>
<evidence type="ECO:0000256" key="1">
    <source>
        <dbReference type="SAM" id="MobiDB-lite"/>
    </source>
</evidence>
<dbReference type="Gene3D" id="2.60.200.20">
    <property type="match status" value="1"/>
</dbReference>
<organism evidence="3 4">
    <name type="scientific">Hebeloma cylindrosporum</name>
    <dbReference type="NCBI Taxonomy" id="76867"/>
    <lineage>
        <taxon>Eukaryota</taxon>
        <taxon>Fungi</taxon>
        <taxon>Dikarya</taxon>
        <taxon>Basidiomycota</taxon>
        <taxon>Agaricomycotina</taxon>
        <taxon>Agaricomycetes</taxon>
        <taxon>Agaricomycetidae</taxon>
        <taxon>Agaricales</taxon>
        <taxon>Agaricineae</taxon>
        <taxon>Hymenogastraceae</taxon>
        <taxon>Hebeloma</taxon>
    </lineage>
</organism>
<dbReference type="InterPro" id="IPR008984">
    <property type="entry name" value="SMAD_FHA_dom_sf"/>
</dbReference>
<feature type="region of interest" description="Disordered" evidence="1">
    <location>
        <begin position="492"/>
        <end position="518"/>
    </location>
</feature>
<feature type="domain" description="FHA" evidence="2">
    <location>
        <begin position="49"/>
        <end position="106"/>
    </location>
</feature>
<evidence type="ECO:0000313" key="4">
    <source>
        <dbReference type="Proteomes" id="UP000053424"/>
    </source>
</evidence>
<dbReference type="InterPro" id="IPR000253">
    <property type="entry name" value="FHA_dom"/>
</dbReference>
<reference evidence="4" key="2">
    <citation type="submission" date="2015-01" db="EMBL/GenBank/DDBJ databases">
        <title>Evolutionary Origins and Diversification of the Mycorrhizal Mutualists.</title>
        <authorList>
            <consortium name="DOE Joint Genome Institute"/>
            <consortium name="Mycorrhizal Genomics Consortium"/>
            <person name="Kohler A."/>
            <person name="Kuo A."/>
            <person name="Nagy L.G."/>
            <person name="Floudas D."/>
            <person name="Copeland A."/>
            <person name="Barry K.W."/>
            <person name="Cichocki N."/>
            <person name="Veneault-Fourrey C."/>
            <person name="LaButti K."/>
            <person name="Lindquist E.A."/>
            <person name="Lipzen A."/>
            <person name="Lundell T."/>
            <person name="Morin E."/>
            <person name="Murat C."/>
            <person name="Riley R."/>
            <person name="Ohm R."/>
            <person name="Sun H."/>
            <person name="Tunlid A."/>
            <person name="Henrissat B."/>
            <person name="Grigoriev I.V."/>
            <person name="Hibbett D.S."/>
            <person name="Martin F."/>
        </authorList>
    </citation>
    <scope>NUCLEOTIDE SEQUENCE [LARGE SCALE GENOMIC DNA]</scope>
    <source>
        <strain evidence="4">h7</strain>
    </source>
</reference>
<reference evidence="3 4" key="1">
    <citation type="submission" date="2014-04" db="EMBL/GenBank/DDBJ databases">
        <authorList>
            <consortium name="DOE Joint Genome Institute"/>
            <person name="Kuo A."/>
            <person name="Gay G."/>
            <person name="Dore J."/>
            <person name="Kohler A."/>
            <person name="Nagy L.G."/>
            <person name="Floudas D."/>
            <person name="Copeland A."/>
            <person name="Barry K.W."/>
            <person name="Cichocki N."/>
            <person name="Veneault-Fourrey C."/>
            <person name="LaButti K."/>
            <person name="Lindquist E.A."/>
            <person name="Lipzen A."/>
            <person name="Lundell T."/>
            <person name="Morin E."/>
            <person name="Murat C."/>
            <person name="Sun H."/>
            <person name="Tunlid A."/>
            <person name="Henrissat B."/>
            <person name="Grigoriev I.V."/>
            <person name="Hibbett D.S."/>
            <person name="Martin F."/>
            <person name="Nordberg H.P."/>
            <person name="Cantor M.N."/>
            <person name="Hua S.X."/>
        </authorList>
    </citation>
    <scope>NUCLEOTIDE SEQUENCE [LARGE SCALE GENOMIC DNA]</scope>
    <source>
        <strain evidence="4">h7</strain>
    </source>
</reference>
<protein>
    <recommendedName>
        <fullName evidence="2">FHA domain-containing protein</fullName>
    </recommendedName>
</protein>
<dbReference type="PROSITE" id="PS50006">
    <property type="entry name" value="FHA_DOMAIN"/>
    <property type="match status" value="1"/>
</dbReference>
<dbReference type="HOGENOM" id="CLU_015159_0_0_1"/>
<proteinExistence type="predicted"/>
<evidence type="ECO:0000259" key="2">
    <source>
        <dbReference type="PROSITE" id="PS50006"/>
    </source>
</evidence>
<feature type="region of interest" description="Disordered" evidence="1">
    <location>
        <begin position="164"/>
        <end position="231"/>
    </location>
</feature>
<dbReference type="Pfam" id="PF00498">
    <property type="entry name" value="FHA"/>
    <property type="match status" value="1"/>
</dbReference>